<dbReference type="EMBL" id="JACIJC010000009">
    <property type="protein sequence ID" value="MBB5687791.1"/>
    <property type="molecule type" value="Genomic_DNA"/>
</dbReference>
<dbReference type="Pfam" id="PF11390">
    <property type="entry name" value="FdsD"/>
    <property type="match status" value="1"/>
</dbReference>
<dbReference type="Proteomes" id="UP000549617">
    <property type="component" value="Unassembled WGS sequence"/>
</dbReference>
<sequence length="94" mass="10023">MTGMTTQQRLIYMANQIARNMAMMPHDKAVAALADHVAMFWDPRMKSMIFADSAGLSPIAADAIAYLKQGGTPAHQTQATEFNAVGEAGHSDAG</sequence>
<name>A0A7W9ALN4_9SPHN</name>
<reference evidence="1 2" key="1">
    <citation type="submission" date="2020-08" db="EMBL/GenBank/DDBJ databases">
        <title>Genomic Encyclopedia of Type Strains, Phase IV (KMG-IV): sequencing the most valuable type-strain genomes for metagenomic binning, comparative biology and taxonomic classification.</title>
        <authorList>
            <person name="Goeker M."/>
        </authorList>
    </citation>
    <scope>NUCLEOTIDE SEQUENCE [LARGE SCALE GENOMIC DNA]</scope>
    <source>
        <strain evidence="1 2">DSM 25079</strain>
    </source>
</reference>
<dbReference type="EC" id="1.17.1.9" evidence="1"/>
<organism evidence="1 2">
    <name type="scientific">Sphingobium boeckii</name>
    <dbReference type="NCBI Taxonomy" id="1082345"/>
    <lineage>
        <taxon>Bacteria</taxon>
        <taxon>Pseudomonadati</taxon>
        <taxon>Pseudomonadota</taxon>
        <taxon>Alphaproteobacteria</taxon>
        <taxon>Sphingomonadales</taxon>
        <taxon>Sphingomonadaceae</taxon>
        <taxon>Sphingobium</taxon>
    </lineage>
</organism>
<protein>
    <submittedName>
        <fullName evidence="1">Formate dehydrogenase subunit delta</fullName>
        <ecNumber evidence="1">1.17.1.9</ecNumber>
    </submittedName>
</protein>
<keyword evidence="1" id="KW-0560">Oxidoreductase</keyword>
<proteinExistence type="predicted"/>
<dbReference type="GO" id="GO:0008863">
    <property type="term" value="F:formate dehydrogenase (NAD+) activity"/>
    <property type="evidence" value="ECO:0007669"/>
    <property type="project" value="UniProtKB-EC"/>
</dbReference>
<keyword evidence="2" id="KW-1185">Reference proteome</keyword>
<dbReference type="RefSeq" id="WP_184022065.1">
    <property type="nucleotide sequence ID" value="NZ_JACIJC010000009.1"/>
</dbReference>
<evidence type="ECO:0000313" key="1">
    <source>
        <dbReference type="EMBL" id="MBB5687791.1"/>
    </source>
</evidence>
<dbReference type="InterPro" id="IPR021074">
    <property type="entry name" value="Formate_DH_dsu"/>
</dbReference>
<accession>A0A7W9ALN4</accession>
<comment type="caution">
    <text evidence="1">The sequence shown here is derived from an EMBL/GenBank/DDBJ whole genome shotgun (WGS) entry which is preliminary data.</text>
</comment>
<dbReference type="AlphaFoldDB" id="A0A7W9ALN4"/>
<gene>
    <name evidence="1" type="ORF">FHS49_003837</name>
</gene>
<evidence type="ECO:0000313" key="2">
    <source>
        <dbReference type="Proteomes" id="UP000549617"/>
    </source>
</evidence>